<accession>A0AAN8VJ49</accession>
<gene>
    <name evidence="3" type="ORF">RJ641_033038</name>
</gene>
<evidence type="ECO:0000313" key="3">
    <source>
        <dbReference type="EMBL" id="KAK6936008.1"/>
    </source>
</evidence>
<keyword evidence="4" id="KW-1185">Reference proteome</keyword>
<evidence type="ECO:0000256" key="2">
    <source>
        <dbReference type="SAM" id="MobiDB-lite"/>
    </source>
</evidence>
<dbReference type="GO" id="GO:0005634">
    <property type="term" value="C:nucleus"/>
    <property type="evidence" value="ECO:0007669"/>
    <property type="project" value="TreeGrafter"/>
</dbReference>
<feature type="region of interest" description="Disordered" evidence="2">
    <location>
        <begin position="82"/>
        <end position="105"/>
    </location>
</feature>
<organism evidence="3 4">
    <name type="scientific">Dillenia turbinata</name>
    <dbReference type="NCBI Taxonomy" id="194707"/>
    <lineage>
        <taxon>Eukaryota</taxon>
        <taxon>Viridiplantae</taxon>
        <taxon>Streptophyta</taxon>
        <taxon>Embryophyta</taxon>
        <taxon>Tracheophyta</taxon>
        <taxon>Spermatophyta</taxon>
        <taxon>Magnoliopsida</taxon>
        <taxon>eudicotyledons</taxon>
        <taxon>Gunneridae</taxon>
        <taxon>Pentapetalae</taxon>
        <taxon>Dilleniales</taxon>
        <taxon>Dilleniaceae</taxon>
        <taxon>Dillenia</taxon>
    </lineage>
</organism>
<evidence type="ECO:0000256" key="1">
    <source>
        <dbReference type="ARBA" id="ARBA00009797"/>
    </source>
</evidence>
<comment type="similarity">
    <text evidence="1">Belongs to the EXO5 family.</text>
</comment>
<dbReference type="Proteomes" id="UP001370490">
    <property type="component" value="Unassembled WGS sequence"/>
</dbReference>
<keyword evidence="3" id="KW-0378">Hydrolase</keyword>
<dbReference type="InterPro" id="IPR019190">
    <property type="entry name" value="EXOV"/>
</dbReference>
<dbReference type="EMBL" id="JBAMMX010000007">
    <property type="protein sequence ID" value="KAK6936008.1"/>
    <property type="molecule type" value="Genomic_DNA"/>
</dbReference>
<dbReference type="PANTHER" id="PTHR14464">
    <property type="entry name" value="EXONUCLEASE V"/>
    <property type="match status" value="1"/>
</dbReference>
<protein>
    <submittedName>
        <fullName evidence="3">Exonuclease V</fullName>
    </submittedName>
</protein>
<comment type="caution">
    <text evidence="3">The sequence shown here is derived from an EMBL/GenBank/DDBJ whole genome shotgun (WGS) entry which is preliminary data.</text>
</comment>
<name>A0AAN8VJ49_9MAGN</name>
<keyword evidence="3" id="KW-0269">Exonuclease</keyword>
<dbReference type="Gene3D" id="3.90.320.10">
    <property type="match status" value="1"/>
</dbReference>
<dbReference type="GO" id="GO:0045145">
    <property type="term" value="F:single-stranded DNA 5'-3' DNA exonuclease activity"/>
    <property type="evidence" value="ECO:0007669"/>
    <property type="project" value="InterPro"/>
</dbReference>
<keyword evidence="3" id="KW-0540">Nuclease</keyword>
<dbReference type="InterPro" id="IPR011604">
    <property type="entry name" value="PDDEXK-like_dom_sf"/>
</dbReference>
<sequence>MTDSPSETSNSNSNNNVNVVSDIPFEIVSEEEMAIFDAALAFASRSSLSLASSSSSSLLHGHASSVGPVSVLSKRRLSGCSQTSPVREIEDSGPQCQGSPNKKKGRLTDSLLHRFRRRRGLSVTDITASEWCEKQMEFSLLLGKPESTKAMKAGSIRHAKLEEEVVKKVAISVETLEDIWAVKFMNFIVGVNQLMFDGLTRELPLVGFVEGVWMVGVTDEVRMPLTGTVRNPILVDTKTRAQATLPSEPQCRNGRIQLMCYKHLWDSLAAEKFPSSLFFDFYSLNPHHILLEEIRDNTAKSGFPAKTLDDLVRYFRNTCSMLPPANEKLLLRYELQEDNSLLGEDEFDFDLVWLKSRIQSSLEFWKGEREATYTPQEERWKCRYCKFASVCPSNTNTNSASPQR</sequence>
<dbReference type="PANTHER" id="PTHR14464:SF4">
    <property type="entry name" value="EXONUCLEASE V"/>
    <property type="match status" value="1"/>
</dbReference>
<reference evidence="3 4" key="1">
    <citation type="submission" date="2023-12" db="EMBL/GenBank/DDBJ databases">
        <title>A high-quality genome assembly for Dillenia turbinata (Dilleniales).</title>
        <authorList>
            <person name="Chanderbali A."/>
        </authorList>
    </citation>
    <scope>NUCLEOTIDE SEQUENCE [LARGE SCALE GENOMIC DNA]</scope>
    <source>
        <strain evidence="3">LSX21</strain>
        <tissue evidence="3">Leaf</tissue>
    </source>
</reference>
<dbReference type="Pfam" id="PF09810">
    <property type="entry name" value="Exo5"/>
    <property type="match status" value="3"/>
</dbReference>
<dbReference type="AlphaFoldDB" id="A0AAN8VJ49"/>
<dbReference type="GO" id="GO:0036297">
    <property type="term" value="P:interstrand cross-link repair"/>
    <property type="evidence" value="ECO:0007669"/>
    <property type="project" value="TreeGrafter"/>
</dbReference>
<evidence type="ECO:0000313" key="4">
    <source>
        <dbReference type="Proteomes" id="UP001370490"/>
    </source>
</evidence>
<proteinExistence type="inferred from homology"/>